<dbReference type="InterPro" id="IPR001245">
    <property type="entry name" value="Ser-Thr/Tyr_kinase_cat_dom"/>
</dbReference>
<protein>
    <submittedName>
        <fullName evidence="9">Protein kinase domain containing protein</fullName>
    </submittedName>
</protein>
<keyword evidence="2" id="KW-0547">Nucleotide-binding</keyword>
<dbReference type="PANTHER" id="PTHR44329:SF288">
    <property type="entry name" value="MITOGEN-ACTIVATED PROTEIN KINASE KINASE KINASE 20"/>
    <property type="match status" value="1"/>
</dbReference>
<dbReference type="InterPro" id="IPR051681">
    <property type="entry name" value="Ser/Thr_Kinases-Pseudokinases"/>
</dbReference>
<evidence type="ECO:0000256" key="5">
    <source>
        <dbReference type="ARBA" id="ARBA00047899"/>
    </source>
</evidence>
<feature type="compositionally biased region" description="Polar residues" evidence="7">
    <location>
        <begin position="615"/>
        <end position="624"/>
    </location>
</feature>
<keyword evidence="3 9" id="KW-0418">Kinase</keyword>
<dbReference type="Gene3D" id="3.30.200.20">
    <property type="entry name" value="Phosphorylase Kinase, domain 1"/>
    <property type="match status" value="1"/>
</dbReference>
<dbReference type="OrthoDB" id="339325at2759"/>
<dbReference type="OMA" id="QTDEVFY"/>
<dbReference type="InterPro" id="IPR008271">
    <property type="entry name" value="Ser/Thr_kinase_AS"/>
</dbReference>
<evidence type="ECO:0000259" key="8">
    <source>
        <dbReference type="PROSITE" id="PS50011"/>
    </source>
</evidence>
<gene>
    <name evidence="9" type="ORF">ACA1_283250</name>
</gene>
<dbReference type="PRINTS" id="PR00109">
    <property type="entry name" value="TYRKINASE"/>
</dbReference>
<dbReference type="GeneID" id="14922006"/>
<dbReference type="STRING" id="1257118.L8H8T1"/>
<feature type="domain" description="Protein kinase" evidence="8">
    <location>
        <begin position="1"/>
        <end position="248"/>
    </location>
</feature>
<evidence type="ECO:0000256" key="2">
    <source>
        <dbReference type="ARBA" id="ARBA00022741"/>
    </source>
</evidence>
<proteinExistence type="predicted"/>
<dbReference type="SMART" id="SM00220">
    <property type="entry name" value="S_TKc"/>
    <property type="match status" value="2"/>
</dbReference>
<dbReference type="GO" id="GO:0004674">
    <property type="term" value="F:protein serine/threonine kinase activity"/>
    <property type="evidence" value="ECO:0007669"/>
    <property type="project" value="UniProtKB-EC"/>
</dbReference>
<feature type="compositionally biased region" description="Low complexity" evidence="7">
    <location>
        <begin position="584"/>
        <end position="594"/>
    </location>
</feature>
<dbReference type="RefSeq" id="XP_004344871.1">
    <property type="nucleotide sequence ID" value="XM_004344821.1"/>
</dbReference>
<dbReference type="VEuPathDB" id="AmoebaDB:ACA1_283250"/>
<feature type="non-terminal residue" evidence="9">
    <location>
        <position position="693"/>
    </location>
</feature>
<feature type="domain" description="Protein kinase" evidence="8">
    <location>
        <begin position="270"/>
        <end position="551"/>
    </location>
</feature>
<dbReference type="Gene3D" id="1.10.510.10">
    <property type="entry name" value="Transferase(Phosphotransferase) domain 1"/>
    <property type="match status" value="2"/>
</dbReference>
<dbReference type="InterPro" id="IPR000719">
    <property type="entry name" value="Prot_kinase_dom"/>
</dbReference>
<dbReference type="GO" id="GO:0005524">
    <property type="term" value="F:ATP binding"/>
    <property type="evidence" value="ECO:0007669"/>
    <property type="project" value="UniProtKB-KW"/>
</dbReference>
<dbReference type="InterPro" id="IPR011009">
    <property type="entry name" value="Kinase-like_dom_sf"/>
</dbReference>
<evidence type="ECO:0000256" key="1">
    <source>
        <dbReference type="ARBA" id="ARBA00022679"/>
    </source>
</evidence>
<dbReference type="PANTHER" id="PTHR44329">
    <property type="entry name" value="SERINE/THREONINE-PROTEIN KINASE TNNI3K-RELATED"/>
    <property type="match status" value="1"/>
</dbReference>
<comment type="catalytic activity">
    <reaction evidence="6">
        <text>L-seryl-[protein] + ATP = O-phospho-L-seryl-[protein] + ADP + H(+)</text>
        <dbReference type="Rhea" id="RHEA:17989"/>
        <dbReference type="Rhea" id="RHEA-COMP:9863"/>
        <dbReference type="Rhea" id="RHEA-COMP:11604"/>
        <dbReference type="ChEBI" id="CHEBI:15378"/>
        <dbReference type="ChEBI" id="CHEBI:29999"/>
        <dbReference type="ChEBI" id="CHEBI:30616"/>
        <dbReference type="ChEBI" id="CHEBI:83421"/>
        <dbReference type="ChEBI" id="CHEBI:456216"/>
        <dbReference type="EC" id="2.7.11.1"/>
    </reaction>
</comment>
<dbReference type="AlphaFoldDB" id="L8H8T1"/>
<feature type="compositionally biased region" description="Basic and acidic residues" evidence="7">
    <location>
        <begin position="647"/>
        <end position="670"/>
    </location>
</feature>
<dbReference type="SUPFAM" id="SSF56112">
    <property type="entry name" value="Protein kinase-like (PK-like)"/>
    <property type="match status" value="2"/>
</dbReference>
<dbReference type="KEGG" id="acan:ACA1_283250"/>
<evidence type="ECO:0000256" key="7">
    <source>
        <dbReference type="SAM" id="MobiDB-lite"/>
    </source>
</evidence>
<evidence type="ECO:0000313" key="9">
    <source>
        <dbReference type="EMBL" id="ELR21128.1"/>
    </source>
</evidence>
<dbReference type="CDD" id="cd13999">
    <property type="entry name" value="STKc_MAP3K-like"/>
    <property type="match status" value="2"/>
</dbReference>
<accession>L8H8T1</accession>
<keyword evidence="1" id="KW-0808">Transferase</keyword>
<dbReference type="Proteomes" id="UP000011083">
    <property type="component" value="Unassembled WGS sequence"/>
</dbReference>
<evidence type="ECO:0000313" key="10">
    <source>
        <dbReference type="Proteomes" id="UP000011083"/>
    </source>
</evidence>
<keyword evidence="4" id="KW-0067">ATP-binding</keyword>
<comment type="catalytic activity">
    <reaction evidence="5">
        <text>L-threonyl-[protein] + ATP = O-phospho-L-threonyl-[protein] + ADP + H(+)</text>
        <dbReference type="Rhea" id="RHEA:46608"/>
        <dbReference type="Rhea" id="RHEA-COMP:11060"/>
        <dbReference type="Rhea" id="RHEA-COMP:11605"/>
        <dbReference type="ChEBI" id="CHEBI:15378"/>
        <dbReference type="ChEBI" id="CHEBI:30013"/>
        <dbReference type="ChEBI" id="CHEBI:30616"/>
        <dbReference type="ChEBI" id="CHEBI:61977"/>
        <dbReference type="ChEBI" id="CHEBI:456216"/>
        <dbReference type="EC" id="2.7.11.1"/>
    </reaction>
</comment>
<dbReference type="PROSITE" id="PS50011">
    <property type="entry name" value="PROTEIN_KINASE_DOM"/>
    <property type="match status" value="2"/>
</dbReference>
<evidence type="ECO:0000256" key="6">
    <source>
        <dbReference type="ARBA" id="ARBA00048679"/>
    </source>
</evidence>
<evidence type="ECO:0000256" key="3">
    <source>
        <dbReference type="ARBA" id="ARBA00022777"/>
    </source>
</evidence>
<dbReference type="Pfam" id="PF07714">
    <property type="entry name" value="PK_Tyr_Ser-Thr"/>
    <property type="match status" value="2"/>
</dbReference>
<name>L8H8T1_ACACF</name>
<sequence length="693" mass="79224">VALKTFHVPDLIPEDIHDFQREVMLTRDMQHPNIIHFLGGCSQPPDVYLIMELAPYGTVHDLIQAKMSPFPFSLRMRCLLDAAKAMEYLHSRNVIHRDLKPENLLLHLVQVMSVDPDAEVVVKLADLGVAKLKESNKEAMMTQGRGTPQYMAPEIFEKDENYSFPVDVYSFGLIIWEVTTREQPYIDIKPHFKIPLKVMAGERPFIPRDCPREWADLMNACWHPDPEKRPQFKEIVKRIERAQKARIFDAQDREEATTFGNKVQIELSELEVGQQIGHGTLCKVHKALWKAKNQNVALKTFHCPDLVPEELADFKRELWLTSQLDHPNMIRFLGGNGEPPNAYLVTELVENGSLWELLHDRKKIIPWTMRMRIAYEIADGMAYLHDKSVLHRDLKSENILARTHHPIPSIEVNKLTQLIPAERDSPMVKIADLGMSRWMRAKGNKSVLTMGRGTSQWMAPEILEGRRDYSFPIDVYSFGIILWELATREEPYDELMPKFKLCYFIVEDRYRPHIPAYVPTALASLIQDCWHADPQQRPTFGKVMMLLKKMVADADNLFARMPSDDEAATHYRNWLDEEKRKKASLGTSSGSSSSIPAVKSPRVAAPGLSRATAPTPVNSSSPSLVATKEKEKLKPTKKSGSSSSGSLKEKKSKEKEKKDKKSNKEKEKKEKKSRSSSKKDTLTKKDKVEVLNF</sequence>
<reference evidence="9 10" key="1">
    <citation type="journal article" date="2013" name="Genome Biol.">
        <title>Genome of Acanthamoeba castellanii highlights extensive lateral gene transfer and early evolution of tyrosine kinase signaling.</title>
        <authorList>
            <person name="Clarke M."/>
            <person name="Lohan A.J."/>
            <person name="Liu B."/>
            <person name="Lagkouvardos I."/>
            <person name="Roy S."/>
            <person name="Zafar N."/>
            <person name="Bertelli C."/>
            <person name="Schilde C."/>
            <person name="Kianianmomeni A."/>
            <person name="Burglin T.R."/>
            <person name="Frech C."/>
            <person name="Turcotte B."/>
            <person name="Kopec K.O."/>
            <person name="Synnott J.M."/>
            <person name="Choo C."/>
            <person name="Paponov I."/>
            <person name="Finkler A."/>
            <person name="Soon Heng Tan C."/>
            <person name="Hutchins A.P."/>
            <person name="Weinmeier T."/>
            <person name="Rattei T."/>
            <person name="Chu J.S."/>
            <person name="Gimenez G."/>
            <person name="Irimia M."/>
            <person name="Rigden D.J."/>
            <person name="Fitzpatrick D.A."/>
            <person name="Lorenzo-Morales J."/>
            <person name="Bateman A."/>
            <person name="Chiu C.H."/>
            <person name="Tang P."/>
            <person name="Hegemann P."/>
            <person name="Fromm H."/>
            <person name="Raoult D."/>
            <person name="Greub G."/>
            <person name="Miranda-Saavedra D."/>
            <person name="Chen N."/>
            <person name="Nash P."/>
            <person name="Ginger M.L."/>
            <person name="Horn M."/>
            <person name="Schaap P."/>
            <person name="Caler L."/>
            <person name="Loftus B."/>
        </authorList>
    </citation>
    <scope>NUCLEOTIDE SEQUENCE [LARGE SCALE GENOMIC DNA]</scope>
    <source>
        <strain evidence="9 10">Neff</strain>
    </source>
</reference>
<feature type="region of interest" description="Disordered" evidence="7">
    <location>
        <begin position="581"/>
        <end position="693"/>
    </location>
</feature>
<dbReference type="PROSITE" id="PS00108">
    <property type="entry name" value="PROTEIN_KINASE_ST"/>
    <property type="match status" value="1"/>
</dbReference>
<feature type="compositionally biased region" description="Basic and acidic residues" evidence="7">
    <location>
        <begin position="677"/>
        <end position="693"/>
    </location>
</feature>
<keyword evidence="10" id="KW-1185">Reference proteome</keyword>
<dbReference type="EMBL" id="KB007908">
    <property type="protein sequence ID" value="ELR21128.1"/>
    <property type="molecule type" value="Genomic_DNA"/>
</dbReference>
<evidence type="ECO:0000256" key="4">
    <source>
        <dbReference type="ARBA" id="ARBA00022840"/>
    </source>
</evidence>
<organism evidence="9 10">
    <name type="scientific">Acanthamoeba castellanii (strain ATCC 30010 / Neff)</name>
    <dbReference type="NCBI Taxonomy" id="1257118"/>
    <lineage>
        <taxon>Eukaryota</taxon>
        <taxon>Amoebozoa</taxon>
        <taxon>Discosea</taxon>
        <taxon>Longamoebia</taxon>
        <taxon>Centramoebida</taxon>
        <taxon>Acanthamoebidae</taxon>
        <taxon>Acanthamoeba</taxon>
    </lineage>
</organism>